<accession>A0AAN3A861</accession>
<proteinExistence type="predicted"/>
<reference evidence="1 2" key="1">
    <citation type="submission" date="2007-03" db="EMBL/GenBank/DDBJ databases">
        <authorList>
            <person name="Fulton L."/>
            <person name="Clifton S."/>
            <person name="Fulton B."/>
            <person name="Xu J."/>
            <person name="Minx P."/>
            <person name="Pepin K.H."/>
            <person name="Johnson M."/>
            <person name="Thiruvilangam P."/>
            <person name="Bhonagiri V."/>
            <person name="Nash W.E."/>
            <person name="Mardis E.R."/>
            <person name="Wilson R.K."/>
        </authorList>
    </citation>
    <scope>NUCLEOTIDE SEQUENCE [LARGE SCALE GENOMIC DNA]</scope>
    <source>
        <strain evidence="2">ATCC 8483 / DSM 1896 / JCM 5824 / BCRC 10623 / CCUG 4943 / NCTC 11153</strain>
    </source>
</reference>
<dbReference type="AlphaFoldDB" id="A0AAN3A861"/>
<evidence type="ECO:0000313" key="2">
    <source>
        <dbReference type="Proteomes" id="UP000005475"/>
    </source>
</evidence>
<dbReference type="Proteomes" id="UP000005475">
    <property type="component" value="Unassembled WGS sequence"/>
</dbReference>
<sequence>MQFIFCLALFFLSFFREYLKNRTDSPLYESSLYPETGRNFHIAGNSISYSQ</sequence>
<reference evidence="2" key="2">
    <citation type="submission" date="2007-04" db="EMBL/GenBank/DDBJ databases">
        <title>Draft genome sequence of Bacteroides ovatus (ATCC 8483).</title>
        <authorList>
            <person name="Sudarsanam P."/>
            <person name="Ley R."/>
            <person name="Guruge J."/>
            <person name="Turnbaugh P.J."/>
            <person name="Mahowald M."/>
            <person name="Liep D."/>
            <person name="Gordon J."/>
        </authorList>
    </citation>
    <scope>NUCLEOTIDE SEQUENCE [LARGE SCALE GENOMIC DNA]</scope>
    <source>
        <strain evidence="2">ATCC 8483 / DSM 1896 / JCM 5824 / BCRC 10623 / CCUG 4943 / NCTC 11153</strain>
    </source>
</reference>
<organism evidence="1 2">
    <name type="scientific">Bacteroides ovatus (strain ATCC 8483 / DSM 1896 / JCM 5824 / BCRC 10623 / CCUG 4943 / NCTC 11153)</name>
    <dbReference type="NCBI Taxonomy" id="411476"/>
    <lineage>
        <taxon>Bacteria</taxon>
        <taxon>Pseudomonadati</taxon>
        <taxon>Bacteroidota</taxon>
        <taxon>Bacteroidia</taxon>
        <taxon>Bacteroidales</taxon>
        <taxon>Bacteroidaceae</taxon>
        <taxon>Bacteroides</taxon>
    </lineage>
</organism>
<dbReference type="EMBL" id="AAXF02000049">
    <property type="protein sequence ID" value="EDO11656.1"/>
    <property type="molecule type" value="Genomic_DNA"/>
</dbReference>
<protein>
    <submittedName>
        <fullName evidence="1">Uncharacterized protein</fullName>
    </submittedName>
</protein>
<evidence type="ECO:0000313" key="1">
    <source>
        <dbReference type="EMBL" id="EDO11656.1"/>
    </source>
</evidence>
<name>A0AAN3A861_BACO1</name>
<gene>
    <name evidence="1" type="ORF">BACOVA_02866</name>
</gene>
<comment type="caution">
    <text evidence="1">The sequence shown here is derived from an EMBL/GenBank/DDBJ whole genome shotgun (WGS) entry which is preliminary data.</text>
</comment>